<comment type="caution">
    <text evidence="15">The sequence shown here is derived from an EMBL/GenBank/DDBJ whole genome shotgun (WGS) entry which is preliminary data.</text>
</comment>
<dbReference type="SUPFAM" id="SSF160544">
    <property type="entry name" value="EscU C-terminal domain-like"/>
    <property type="match status" value="1"/>
</dbReference>
<dbReference type="InterPro" id="IPR029025">
    <property type="entry name" value="T3SS_substrate_exporter_C"/>
</dbReference>
<keyword evidence="9 13" id="KW-1133">Transmembrane helix</keyword>
<keyword evidence="15" id="KW-0282">Flagellum</keyword>
<feature type="region of interest" description="Disordered" evidence="14">
    <location>
        <begin position="1"/>
        <end position="31"/>
    </location>
</feature>
<keyword evidence="6 13" id="KW-0812">Transmembrane</keyword>
<evidence type="ECO:0000256" key="14">
    <source>
        <dbReference type="SAM" id="MobiDB-lite"/>
    </source>
</evidence>
<dbReference type="InterPro" id="IPR006136">
    <property type="entry name" value="FlhB"/>
</dbReference>
<evidence type="ECO:0000256" key="8">
    <source>
        <dbReference type="ARBA" id="ARBA00022927"/>
    </source>
</evidence>
<dbReference type="Gene3D" id="3.40.1690.10">
    <property type="entry name" value="secretion proteins EscU"/>
    <property type="match status" value="1"/>
</dbReference>
<comment type="subcellular location">
    <subcellularLocation>
        <location evidence="1">Cell membrane</location>
        <topology evidence="1">Multi-pass membrane protein</topology>
    </subcellularLocation>
</comment>
<dbReference type="FunFam" id="3.40.1690.10:FF:000001">
    <property type="entry name" value="Flagellar biosynthetic protein FlhB"/>
    <property type="match status" value="1"/>
</dbReference>
<reference evidence="15" key="2">
    <citation type="submission" date="2023-01" db="EMBL/GenBank/DDBJ databases">
        <title>Draft genome sequence of Paraferrimonas sedimenticola strain NBRC 101628.</title>
        <authorList>
            <person name="Sun Q."/>
            <person name="Mori K."/>
        </authorList>
    </citation>
    <scope>NUCLEOTIDE SEQUENCE</scope>
    <source>
        <strain evidence="15">NBRC 101628</strain>
    </source>
</reference>
<proteinExistence type="inferred from homology"/>
<keyword evidence="11 13" id="KW-1006">Bacterial flagellum protein export</keyword>
<evidence type="ECO:0000256" key="2">
    <source>
        <dbReference type="ARBA" id="ARBA00010690"/>
    </source>
</evidence>
<dbReference type="GO" id="GO:0005886">
    <property type="term" value="C:plasma membrane"/>
    <property type="evidence" value="ECO:0007669"/>
    <property type="project" value="UniProtKB-SubCell"/>
</dbReference>
<evidence type="ECO:0000256" key="10">
    <source>
        <dbReference type="ARBA" id="ARBA00023136"/>
    </source>
</evidence>
<protein>
    <recommendedName>
        <fullName evidence="3 13">Flagellar biosynthetic protein FlhB</fullName>
    </recommendedName>
</protein>
<dbReference type="PANTHER" id="PTHR30531:SF12">
    <property type="entry name" value="FLAGELLAR BIOSYNTHETIC PROTEIN FLHB"/>
    <property type="match status" value="1"/>
</dbReference>
<keyword evidence="7 13" id="KW-1005">Bacterial flagellum biogenesis</keyword>
<sequence>MAENDSSQEKTEQPTPKRLQQAREKGQVPRSKELGTASVLLAAAIGMVMVGPGLGEALLNVMTRVFQPERDALFDAASTLSIWPMVFSELAKPLLMFVVFLFAAAFAGNTLLGGITFSTKAAMPKLDKMSPLKGFKRMFGIQALVELAKGIAKFLVVAIVAYLLLKFNFDDILSLSAMHLPGNVAEAMGLLLKMFIILCSTMLLIVLIDAPYQLWNHNKQLKMTKQEVKDEYKDTEGKPEVKGRIRQLQREISQRKMMGEVPNADVILVNPEHYAVALKYDVSRAGAPFLLAKGVDQVAFKIREIGNEHDIPIVSSPALARAVYYTTKLNEEIPQGLFTAVAAVLAYVMQLKQYQARRARKPNPLPKEFDLPEDLRH</sequence>
<keyword evidence="10 13" id="KW-0472">Membrane</keyword>
<evidence type="ECO:0000256" key="5">
    <source>
        <dbReference type="ARBA" id="ARBA00022475"/>
    </source>
</evidence>
<dbReference type="Proteomes" id="UP001161422">
    <property type="component" value="Unassembled WGS sequence"/>
</dbReference>
<evidence type="ECO:0000256" key="4">
    <source>
        <dbReference type="ARBA" id="ARBA00022448"/>
    </source>
</evidence>
<dbReference type="Gene3D" id="6.10.250.2080">
    <property type="match status" value="1"/>
</dbReference>
<keyword evidence="16" id="KW-1185">Reference proteome</keyword>
<dbReference type="Pfam" id="PF01312">
    <property type="entry name" value="Bac_export_2"/>
    <property type="match status" value="1"/>
</dbReference>
<dbReference type="GO" id="GO:0009306">
    <property type="term" value="P:protein secretion"/>
    <property type="evidence" value="ECO:0007669"/>
    <property type="project" value="InterPro"/>
</dbReference>
<evidence type="ECO:0000256" key="13">
    <source>
        <dbReference type="RuleBase" id="RU364091"/>
    </source>
</evidence>
<keyword evidence="5 13" id="KW-1003">Cell membrane</keyword>
<keyword evidence="8 13" id="KW-0653">Protein transport</keyword>
<comment type="function">
    <text evidence="12 13">Required for formation of the rod structure in the basal body of the flagellar apparatus. Together with FliI and FliH, may constitute the export apparatus of flagellin.</text>
</comment>
<reference evidence="15" key="1">
    <citation type="journal article" date="2014" name="Int. J. Syst. Evol. Microbiol.">
        <title>Complete genome sequence of Corynebacterium casei LMG S-19264T (=DSM 44701T), isolated from a smear-ripened cheese.</title>
        <authorList>
            <consortium name="US DOE Joint Genome Institute (JGI-PGF)"/>
            <person name="Walter F."/>
            <person name="Albersmeier A."/>
            <person name="Kalinowski J."/>
            <person name="Ruckert C."/>
        </authorList>
    </citation>
    <scope>NUCLEOTIDE SEQUENCE</scope>
    <source>
        <strain evidence="15">NBRC 101628</strain>
    </source>
</reference>
<name>A0AA37VSU6_9GAMM</name>
<dbReference type="NCBIfam" id="TIGR00328">
    <property type="entry name" value="flhB"/>
    <property type="match status" value="1"/>
</dbReference>
<evidence type="ECO:0000256" key="9">
    <source>
        <dbReference type="ARBA" id="ARBA00022989"/>
    </source>
</evidence>
<dbReference type="AlphaFoldDB" id="A0AA37VSU6"/>
<accession>A0AA37VSU6</accession>
<keyword evidence="15" id="KW-0966">Cell projection</keyword>
<feature type="transmembrane region" description="Helical" evidence="13">
    <location>
        <begin position="138"/>
        <end position="165"/>
    </location>
</feature>
<keyword evidence="4 13" id="KW-0813">Transport</keyword>
<feature type="transmembrane region" description="Helical" evidence="13">
    <location>
        <begin position="34"/>
        <end position="54"/>
    </location>
</feature>
<dbReference type="PRINTS" id="PR00950">
    <property type="entry name" value="TYPE3IMSPROT"/>
</dbReference>
<gene>
    <name evidence="13 15" type="primary">flhB</name>
    <name evidence="15" type="ORF">GCM10007895_02670</name>
</gene>
<feature type="transmembrane region" description="Helical" evidence="13">
    <location>
        <begin position="190"/>
        <end position="215"/>
    </location>
</feature>
<evidence type="ECO:0000313" key="15">
    <source>
        <dbReference type="EMBL" id="GLP94961.1"/>
    </source>
</evidence>
<feature type="transmembrane region" description="Helical" evidence="13">
    <location>
        <begin position="94"/>
        <end position="117"/>
    </location>
</feature>
<dbReference type="InterPro" id="IPR006135">
    <property type="entry name" value="T3SS_substrate_exporter"/>
</dbReference>
<keyword evidence="15" id="KW-0969">Cilium</keyword>
<evidence type="ECO:0000256" key="12">
    <source>
        <dbReference type="ARBA" id="ARBA00025078"/>
    </source>
</evidence>
<evidence type="ECO:0000256" key="7">
    <source>
        <dbReference type="ARBA" id="ARBA00022795"/>
    </source>
</evidence>
<evidence type="ECO:0000256" key="6">
    <source>
        <dbReference type="ARBA" id="ARBA00022692"/>
    </source>
</evidence>
<organism evidence="15 16">
    <name type="scientific">Paraferrimonas sedimenticola</name>
    <dbReference type="NCBI Taxonomy" id="375674"/>
    <lineage>
        <taxon>Bacteria</taxon>
        <taxon>Pseudomonadati</taxon>
        <taxon>Pseudomonadota</taxon>
        <taxon>Gammaproteobacteria</taxon>
        <taxon>Alteromonadales</taxon>
        <taxon>Ferrimonadaceae</taxon>
        <taxon>Paraferrimonas</taxon>
    </lineage>
</organism>
<dbReference type="EMBL" id="BSNC01000001">
    <property type="protein sequence ID" value="GLP94961.1"/>
    <property type="molecule type" value="Genomic_DNA"/>
</dbReference>
<dbReference type="PANTHER" id="PTHR30531">
    <property type="entry name" value="FLAGELLAR BIOSYNTHETIC PROTEIN FLHB"/>
    <property type="match status" value="1"/>
</dbReference>
<dbReference type="RefSeq" id="WP_095505999.1">
    <property type="nucleotide sequence ID" value="NZ_BSNC01000001.1"/>
</dbReference>
<evidence type="ECO:0000256" key="11">
    <source>
        <dbReference type="ARBA" id="ARBA00023225"/>
    </source>
</evidence>
<feature type="compositionally biased region" description="Basic and acidic residues" evidence="14">
    <location>
        <begin position="21"/>
        <end position="31"/>
    </location>
</feature>
<evidence type="ECO:0000256" key="1">
    <source>
        <dbReference type="ARBA" id="ARBA00004651"/>
    </source>
</evidence>
<evidence type="ECO:0000313" key="16">
    <source>
        <dbReference type="Proteomes" id="UP001161422"/>
    </source>
</evidence>
<evidence type="ECO:0000256" key="3">
    <source>
        <dbReference type="ARBA" id="ARBA00021622"/>
    </source>
</evidence>
<dbReference type="GO" id="GO:0044780">
    <property type="term" value="P:bacterial-type flagellum assembly"/>
    <property type="evidence" value="ECO:0007669"/>
    <property type="project" value="InterPro"/>
</dbReference>
<comment type="similarity">
    <text evidence="2 13">Belongs to the type III secretion exporter family.</text>
</comment>